<name>A0A1D1UW03_RAMVA</name>
<evidence type="ECO:0000256" key="2">
    <source>
        <dbReference type="ARBA" id="ARBA00023212"/>
    </source>
</evidence>
<feature type="compositionally biased region" description="Acidic residues" evidence="3">
    <location>
        <begin position="151"/>
        <end position="161"/>
    </location>
</feature>
<dbReference type="AlphaFoldDB" id="A0A1D1UW03"/>
<keyword evidence="1" id="KW-0963">Cytoplasm</keyword>
<dbReference type="InterPro" id="IPR018993">
    <property type="entry name" value="FOP_dimerisation-dom_N"/>
</dbReference>
<proteinExistence type="predicted"/>
<evidence type="ECO:0000313" key="6">
    <source>
        <dbReference type="Proteomes" id="UP000186922"/>
    </source>
</evidence>
<feature type="domain" description="FGFR1 oncogene partner (FOP) N-terminal dimerisation" evidence="4">
    <location>
        <begin position="49"/>
        <end position="120"/>
    </location>
</feature>
<dbReference type="PANTHER" id="PTHR15431">
    <property type="entry name" value="FGFR1 ONCOGENE PARTNER/LISH DOMAIN-CONTAINING PROTEIN"/>
    <property type="match status" value="1"/>
</dbReference>
<evidence type="ECO:0000256" key="1">
    <source>
        <dbReference type="ARBA" id="ARBA00022490"/>
    </source>
</evidence>
<dbReference type="EMBL" id="BDGG01000001">
    <property type="protein sequence ID" value="GAU90573.1"/>
    <property type="molecule type" value="Genomic_DNA"/>
</dbReference>
<gene>
    <name evidence="5" type="primary">RvY_02974-1</name>
    <name evidence="5" type="synonym">RvY_02974.1</name>
    <name evidence="5" type="ORF">RvY_02974</name>
</gene>
<dbReference type="Proteomes" id="UP000186922">
    <property type="component" value="Unassembled WGS sequence"/>
</dbReference>
<keyword evidence="6" id="KW-1185">Reference proteome</keyword>
<reference evidence="5 6" key="1">
    <citation type="journal article" date="2016" name="Nat. Commun.">
        <title>Extremotolerant tardigrade genome and improved radiotolerance of human cultured cells by tardigrade-unique protein.</title>
        <authorList>
            <person name="Hashimoto T."/>
            <person name="Horikawa D.D."/>
            <person name="Saito Y."/>
            <person name="Kuwahara H."/>
            <person name="Kozuka-Hata H."/>
            <person name="Shin-I T."/>
            <person name="Minakuchi Y."/>
            <person name="Ohishi K."/>
            <person name="Motoyama A."/>
            <person name="Aizu T."/>
            <person name="Enomoto A."/>
            <person name="Kondo K."/>
            <person name="Tanaka S."/>
            <person name="Hara Y."/>
            <person name="Koshikawa S."/>
            <person name="Sagara H."/>
            <person name="Miura T."/>
            <person name="Yokobori S."/>
            <person name="Miyagawa K."/>
            <person name="Suzuki Y."/>
            <person name="Kubo T."/>
            <person name="Oyama M."/>
            <person name="Kohara Y."/>
            <person name="Fujiyama A."/>
            <person name="Arakawa K."/>
            <person name="Katayama T."/>
            <person name="Toyoda A."/>
            <person name="Kunieda T."/>
        </authorList>
    </citation>
    <scope>NUCLEOTIDE SEQUENCE [LARGE SCALE GENOMIC DNA]</scope>
    <source>
        <strain evidence="5 6">YOKOZUNA-1</strain>
    </source>
</reference>
<organism evidence="5 6">
    <name type="scientific">Ramazzottius varieornatus</name>
    <name type="common">Water bear</name>
    <name type="synonym">Tardigrade</name>
    <dbReference type="NCBI Taxonomy" id="947166"/>
    <lineage>
        <taxon>Eukaryota</taxon>
        <taxon>Metazoa</taxon>
        <taxon>Ecdysozoa</taxon>
        <taxon>Tardigrada</taxon>
        <taxon>Eutardigrada</taxon>
        <taxon>Parachela</taxon>
        <taxon>Hypsibioidea</taxon>
        <taxon>Ramazzottiidae</taxon>
        <taxon>Ramazzottius</taxon>
    </lineage>
</organism>
<dbReference type="Gene3D" id="1.20.960.40">
    <property type="match status" value="1"/>
</dbReference>
<evidence type="ECO:0000256" key="3">
    <source>
        <dbReference type="SAM" id="MobiDB-lite"/>
    </source>
</evidence>
<comment type="caution">
    <text evidence="5">The sequence shown here is derived from an EMBL/GenBank/DDBJ whole genome shotgun (WGS) entry which is preliminary data.</text>
</comment>
<accession>A0A1D1UW03</accession>
<keyword evidence="2" id="KW-0206">Cytoskeleton</keyword>
<dbReference type="STRING" id="947166.A0A1D1UW03"/>
<dbReference type="OrthoDB" id="2160638at2759"/>
<sequence length="161" mass="17985">MSESKESQVDPELKEMVMNALDKAGILASLRAQLRAATFLALEGHEKFPAFGPRIKSVAETENGRLCLELVQEFLVSMELEQTYSVFKAEAKTEPVNRPEVAETLNLQVSDEPFLLQMVNKIRSSGKAPRRNHAVAEVTGTTKERSLSEEIKDDFDDELGF</sequence>
<evidence type="ECO:0000313" key="5">
    <source>
        <dbReference type="EMBL" id="GAU90573.1"/>
    </source>
</evidence>
<evidence type="ECO:0000259" key="4">
    <source>
        <dbReference type="Pfam" id="PF09398"/>
    </source>
</evidence>
<dbReference type="GO" id="GO:0005815">
    <property type="term" value="C:microtubule organizing center"/>
    <property type="evidence" value="ECO:0007669"/>
    <property type="project" value="InterPro"/>
</dbReference>
<feature type="region of interest" description="Disordered" evidence="3">
    <location>
        <begin position="127"/>
        <end position="161"/>
    </location>
</feature>
<protein>
    <recommendedName>
        <fullName evidence="4">FGFR1 oncogene partner (FOP) N-terminal dimerisation domain-containing protein</fullName>
    </recommendedName>
</protein>
<dbReference type="Pfam" id="PF09398">
    <property type="entry name" value="FOP_dimer"/>
    <property type="match status" value="1"/>
</dbReference>
<dbReference type="PANTHER" id="PTHR15431:SF9">
    <property type="entry name" value="CENTROSOMAL PROTEIN 43"/>
    <property type="match status" value="1"/>
</dbReference>
<dbReference type="GO" id="GO:0034453">
    <property type="term" value="P:microtubule anchoring"/>
    <property type="evidence" value="ECO:0007669"/>
    <property type="project" value="InterPro"/>
</dbReference>